<evidence type="ECO:0000256" key="1">
    <source>
        <dbReference type="ARBA" id="ARBA00023015"/>
    </source>
</evidence>
<dbReference type="InterPro" id="IPR009057">
    <property type="entry name" value="Homeodomain-like_sf"/>
</dbReference>
<accession>A0ABT7XY04</accession>
<dbReference type="PROSITE" id="PS00041">
    <property type="entry name" value="HTH_ARAC_FAMILY_1"/>
    <property type="match status" value="1"/>
</dbReference>
<dbReference type="PRINTS" id="PR00032">
    <property type="entry name" value="HTHARAC"/>
</dbReference>
<evidence type="ECO:0000256" key="5">
    <source>
        <dbReference type="SAM" id="Phobius"/>
    </source>
</evidence>
<protein>
    <submittedName>
        <fullName evidence="7">Helix-turn-helix domain-containing protein</fullName>
    </submittedName>
</protein>
<dbReference type="InterPro" id="IPR018060">
    <property type="entry name" value="HTH_AraC"/>
</dbReference>
<comment type="caution">
    <text evidence="7">The sequence shown here is derived from an EMBL/GenBank/DDBJ whole genome shotgun (WGS) entry which is preliminary data.</text>
</comment>
<keyword evidence="8" id="KW-1185">Reference proteome</keyword>
<dbReference type="InterPro" id="IPR013783">
    <property type="entry name" value="Ig-like_fold"/>
</dbReference>
<feature type="region of interest" description="Disordered" evidence="4">
    <location>
        <begin position="986"/>
        <end position="1017"/>
    </location>
</feature>
<dbReference type="Proteomes" id="UP001169719">
    <property type="component" value="Unassembled WGS sequence"/>
</dbReference>
<feature type="compositionally biased region" description="Polar residues" evidence="4">
    <location>
        <begin position="1000"/>
        <end position="1017"/>
    </location>
</feature>
<keyword evidence="3" id="KW-0804">Transcription</keyword>
<dbReference type="InterPro" id="IPR015943">
    <property type="entry name" value="WD40/YVTN_repeat-like_dom_sf"/>
</dbReference>
<evidence type="ECO:0000259" key="6">
    <source>
        <dbReference type="PROSITE" id="PS01124"/>
    </source>
</evidence>
<dbReference type="SUPFAM" id="SSF46689">
    <property type="entry name" value="Homeodomain-like"/>
    <property type="match status" value="1"/>
</dbReference>
<evidence type="ECO:0000256" key="2">
    <source>
        <dbReference type="ARBA" id="ARBA00023125"/>
    </source>
</evidence>
<keyword evidence="5" id="KW-1133">Transmembrane helix</keyword>
<dbReference type="PROSITE" id="PS01124">
    <property type="entry name" value="HTH_ARAC_FAMILY_2"/>
    <property type="match status" value="1"/>
</dbReference>
<keyword evidence="1" id="KW-0805">Transcription regulation</keyword>
<sequence>MRRLILISVILIGWLFTIQPIYAAGTRTSVFYPLPTLSQGKVFASKQLFASDTGGIWIHDVHGDIYFFDGDTVLPSRGSIFSQTYDHLTYNHGIFWTFEDHKLLKLVPNQPASVVINITPGQQIQAIGSRDDWVWFTDDNHFYTYHIESQTLDLFPLLSVYRQNQSSQIYVTDAERVGSKWVLATNSGVYVSSEREFQHVPASGKRYIEKLHYSSNRQEMVVGTLNGALVFGIHKQTKMPRYIGNSHVLSIAETDEGYWVGTENGLFVYTSETGAITQLQSSQLSDYNLVGDKVYALVNDQHGGLWVGSDRGVRYHSLFSRHFSRLSANEVTKMSRGEKALYLTASEQSEGYWLATNEGLYKLNPEKRESPKLVYRGKVLDVAQYQQSLWLATPEGIVSFDLITNSSELEYLPPGVKAPQSIELTKDGTLWGVSDQSLWQLNFKTNEFRSLGQDWWISQYLPAKVTELVAHTDESVFIGTDHGLYILKQNRVRFVRQSYELGEVIDIKVTQDKVWVAATYGLYELDLDSLALTRLETVSAGIGPRCLAATDHGVWLASSMGLSLYQHNGTLSRHYSPPLGTINNEFLANICVNEQFDVNQVSFGTRSGLLSFNATELLEASQPETQIVFSQVDVNFRPIKTGMVNRTPISIEFGDSISFLIGTLPSNTGNRKYYRLGTEKQWTPLEGRQVTIDRLHPGQHQIEVQLISPFGKIVATDALTFEVQKPWFMKPMALALFTVASVCLILGLIIWRSRRVMLANRRLRAQVALKTNQLKHQSKAVLNSNKLLRKQIEIRQALLGNVSLSQCHDGNSVAEGELNQDELMLRMSGERDIYEPIAYDLLPISKLAIECWQHEFDLKGVSIELKQQEPRACAMIQQMNLDNMLNVILASSLRRIMTGGSLLLEWKVDENQVSLLITDQGRQLPMFLDERDKQRGSLTYESLPYHASLSGGVLTREVSSQKNCLILAWDIASCINQAASERIERSTDVLQENESRKADNTANQKHSNTPHNRSTSLDAQTRWLHRVEALLEEHYSDAQFGTAQAAKLLFTSERSLQRKFKSMTNKTFTEALIELRLEKACEKLLSGQRISDVAFDCGFNDHSYFSQRFKLHYGLSPSRFVDTQSGVTESV</sequence>
<gene>
    <name evidence="7" type="ORF">QWJ08_04550</name>
</gene>
<dbReference type="Gene3D" id="1.10.10.60">
    <property type="entry name" value="Homeodomain-like"/>
    <property type="match status" value="1"/>
</dbReference>
<dbReference type="Gene3D" id="2.60.40.10">
    <property type="entry name" value="Immunoglobulins"/>
    <property type="match status" value="1"/>
</dbReference>
<dbReference type="Gene3D" id="2.130.10.10">
    <property type="entry name" value="YVTN repeat-like/Quinoprotein amine dehydrogenase"/>
    <property type="match status" value="2"/>
</dbReference>
<reference evidence="7" key="1">
    <citation type="submission" date="2024-05" db="EMBL/GenBank/DDBJ databases">
        <title>Genome Sequences of Four Agar- Degrading Marine Bacteria.</title>
        <authorList>
            <person name="Phillips E.K."/>
            <person name="Shaffer J.C."/>
            <person name="Henson M.W."/>
            <person name="Temperton B."/>
            <person name="Thrash C.J."/>
            <person name="Martin M.O."/>
        </authorList>
    </citation>
    <scope>NUCLEOTIDE SEQUENCE</scope>
    <source>
        <strain evidence="7">EKP203</strain>
    </source>
</reference>
<evidence type="ECO:0000256" key="3">
    <source>
        <dbReference type="ARBA" id="ARBA00023163"/>
    </source>
</evidence>
<keyword evidence="5" id="KW-0812">Transmembrane</keyword>
<feature type="transmembrane region" description="Helical" evidence="5">
    <location>
        <begin position="732"/>
        <end position="751"/>
    </location>
</feature>
<dbReference type="SMART" id="SM00342">
    <property type="entry name" value="HTH_ARAC"/>
    <property type="match status" value="1"/>
</dbReference>
<evidence type="ECO:0000313" key="7">
    <source>
        <dbReference type="EMBL" id="MDN2480652.1"/>
    </source>
</evidence>
<dbReference type="InterPro" id="IPR020449">
    <property type="entry name" value="Tscrpt_reg_AraC-type_HTH"/>
</dbReference>
<feature type="domain" description="HTH araC/xylS-type" evidence="6">
    <location>
        <begin position="1025"/>
        <end position="1123"/>
    </location>
</feature>
<dbReference type="InterPro" id="IPR018062">
    <property type="entry name" value="HTH_AraC-typ_CS"/>
</dbReference>
<proteinExistence type="predicted"/>
<dbReference type="SUPFAM" id="SSF63829">
    <property type="entry name" value="Calcium-dependent phosphotriesterase"/>
    <property type="match status" value="2"/>
</dbReference>
<evidence type="ECO:0000313" key="8">
    <source>
        <dbReference type="Proteomes" id="UP001169719"/>
    </source>
</evidence>
<keyword evidence="5" id="KW-0472">Membrane</keyword>
<name>A0ABT7XY04_9VIBR</name>
<dbReference type="PANTHER" id="PTHR43280">
    <property type="entry name" value="ARAC-FAMILY TRANSCRIPTIONAL REGULATOR"/>
    <property type="match status" value="1"/>
</dbReference>
<keyword evidence="2" id="KW-0238">DNA-binding</keyword>
<dbReference type="Pfam" id="PF12833">
    <property type="entry name" value="HTH_18"/>
    <property type="match status" value="1"/>
</dbReference>
<evidence type="ECO:0000256" key="4">
    <source>
        <dbReference type="SAM" id="MobiDB-lite"/>
    </source>
</evidence>
<organism evidence="7 8">
    <name type="scientific">Vibrio agarivorans</name>
    <dbReference type="NCBI Taxonomy" id="153622"/>
    <lineage>
        <taxon>Bacteria</taxon>
        <taxon>Pseudomonadati</taxon>
        <taxon>Pseudomonadota</taxon>
        <taxon>Gammaproteobacteria</taxon>
        <taxon>Vibrionales</taxon>
        <taxon>Vibrionaceae</taxon>
        <taxon>Vibrio</taxon>
    </lineage>
</organism>
<feature type="compositionally biased region" description="Basic and acidic residues" evidence="4">
    <location>
        <begin position="986"/>
        <end position="999"/>
    </location>
</feature>
<dbReference type="EMBL" id="JAUEOZ010000001">
    <property type="protein sequence ID" value="MDN2480652.1"/>
    <property type="molecule type" value="Genomic_DNA"/>
</dbReference>
<dbReference type="RefSeq" id="WP_289960852.1">
    <property type="nucleotide sequence ID" value="NZ_JAUEOZ010000001.1"/>
</dbReference>
<dbReference type="PANTHER" id="PTHR43280:SF28">
    <property type="entry name" value="HTH-TYPE TRANSCRIPTIONAL ACTIVATOR RHAS"/>
    <property type="match status" value="1"/>
</dbReference>